<comment type="caution">
    <text evidence="9">The sequence shown here is derived from an EMBL/GenBank/DDBJ whole genome shotgun (WGS) entry which is preliminary data.</text>
</comment>
<dbReference type="PANTHER" id="PTHR30269">
    <property type="entry name" value="TRANSMEMBRANE PROTEIN YFCA"/>
    <property type="match status" value="1"/>
</dbReference>
<feature type="transmembrane region" description="Helical" evidence="8">
    <location>
        <begin position="74"/>
        <end position="91"/>
    </location>
</feature>
<organism evidence="9 10">
    <name type="scientific">Denitrobaculum tricleocarpae</name>
    <dbReference type="NCBI Taxonomy" id="2591009"/>
    <lineage>
        <taxon>Bacteria</taxon>
        <taxon>Pseudomonadati</taxon>
        <taxon>Pseudomonadota</taxon>
        <taxon>Alphaproteobacteria</taxon>
        <taxon>Rhodospirillales</taxon>
        <taxon>Rhodospirillaceae</taxon>
        <taxon>Denitrobaculum</taxon>
    </lineage>
</organism>
<dbReference type="Proteomes" id="UP000315252">
    <property type="component" value="Unassembled WGS sequence"/>
</dbReference>
<evidence type="ECO:0000256" key="3">
    <source>
        <dbReference type="ARBA" id="ARBA00022448"/>
    </source>
</evidence>
<dbReference type="PANTHER" id="PTHR30269:SF37">
    <property type="entry name" value="MEMBRANE TRANSPORTER PROTEIN"/>
    <property type="match status" value="1"/>
</dbReference>
<dbReference type="InterPro" id="IPR002781">
    <property type="entry name" value="TM_pro_TauE-like"/>
</dbReference>
<keyword evidence="6 8" id="KW-1133">Transmembrane helix</keyword>
<dbReference type="InterPro" id="IPR052017">
    <property type="entry name" value="TSUP"/>
</dbReference>
<dbReference type="Pfam" id="PF01925">
    <property type="entry name" value="TauE"/>
    <property type="match status" value="1"/>
</dbReference>
<keyword evidence="5 8" id="KW-0812">Transmembrane</keyword>
<sequence length="260" mass="27664">MEQDLILLAVAFFSASMLQAATGIGFGIIAGPVLLLVLNSPAAIQISVLQSWLICAVLVPGLRSAVQTDLLKTFAKGSVIGIPLGGLVYFLVSIGLLKFLAGLTVLGTLFFVLHSHNEGRKRSANGDAEAVSPVTAGPWPLSMGFISGAMNSSLAMPGPIPAAWMSGAGHAKDRVRATVLALLLFTYPAAFLLQWFLVGLEWNTVWLCVGLAPATLLGIMVGRLLVRRVTEEVFRWFLALVLISTVAGLFYDSFKPLVEL</sequence>
<proteinExistence type="inferred from homology"/>
<evidence type="ECO:0000256" key="1">
    <source>
        <dbReference type="ARBA" id="ARBA00004651"/>
    </source>
</evidence>
<evidence type="ECO:0000256" key="7">
    <source>
        <dbReference type="ARBA" id="ARBA00023136"/>
    </source>
</evidence>
<feature type="transmembrane region" description="Helical" evidence="8">
    <location>
        <begin position="44"/>
        <end position="62"/>
    </location>
</feature>
<dbReference type="AlphaFoldDB" id="A0A545TF30"/>
<keyword evidence="3" id="KW-0813">Transport</keyword>
<keyword evidence="7 8" id="KW-0472">Membrane</keyword>
<dbReference type="RefSeq" id="WP_142898805.1">
    <property type="nucleotide sequence ID" value="NZ_ML660060.1"/>
</dbReference>
<dbReference type="GO" id="GO:0005886">
    <property type="term" value="C:plasma membrane"/>
    <property type="evidence" value="ECO:0007669"/>
    <property type="project" value="UniProtKB-SubCell"/>
</dbReference>
<dbReference type="EMBL" id="VHSH01000009">
    <property type="protein sequence ID" value="TQV75818.1"/>
    <property type="molecule type" value="Genomic_DNA"/>
</dbReference>
<protein>
    <recommendedName>
        <fullName evidence="8">Probable membrane transporter protein</fullName>
    </recommendedName>
</protein>
<gene>
    <name evidence="9" type="ORF">FKG95_23190</name>
</gene>
<evidence type="ECO:0000256" key="2">
    <source>
        <dbReference type="ARBA" id="ARBA00009142"/>
    </source>
</evidence>
<dbReference type="OrthoDB" id="7843147at2"/>
<name>A0A545TF30_9PROT</name>
<evidence type="ECO:0000313" key="9">
    <source>
        <dbReference type="EMBL" id="TQV75818.1"/>
    </source>
</evidence>
<feature type="transmembrane region" description="Helical" evidence="8">
    <location>
        <begin position="179"/>
        <end position="198"/>
    </location>
</feature>
<evidence type="ECO:0000256" key="6">
    <source>
        <dbReference type="ARBA" id="ARBA00022989"/>
    </source>
</evidence>
<evidence type="ECO:0000256" key="8">
    <source>
        <dbReference type="RuleBase" id="RU363041"/>
    </source>
</evidence>
<feature type="transmembrane region" description="Helical" evidence="8">
    <location>
        <begin position="204"/>
        <end position="226"/>
    </location>
</feature>
<accession>A0A545TF30</accession>
<keyword evidence="10" id="KW-1185">Reference proteome</keyword>
<reference evidence="9 10" key="1">
    <citation type="submission" date="2019-06" db="EMBL/GenBank/DDBJ databases">
        <title>Whole genome sequence for Rhodospirillaceae sp. R148.</title>
        <authorList>
            <person name="Wang G."/>
        </authorList>
    </citation>
    <scope>NUCLEOTIDE SEQUENCE [LARGE SCALE GENOMIC DNA]</scope>
    <source>
        <strain evidence="9 10">R148</strain>
    </source>
</reference>
<comment type="subcellular location">
    <subcellularLocation>
        <location evidence="1 8">Cell membrane</location>
        <topology evidence="1 8">Multi-pass membrane protein</topology>
    </subcellularLocation>
</comment>
<evidence type="ECO:0000256" key="5">
    <source>
        <dbReference type="ARBA" id="ARBA00022692"/>
    </source>
</evidence>
<keyword evidence="4 8" id="KW-1003">Cell membrane</keyword>
<comment type="similarity">
    <text evidence="2 8">Belongs to the 4-toluene sulfonate uptake permease (TSUP) (TC 2.A.102) family.</text>
</comment>
<feature type="transmembrane region" description="Helical" evidence="8">
    <location>
        <begin position="233"/>
        <end position="251"/>
    </location>
</feature>
<evidence type="ECO:0000313" key="10">
    <source>
        <dbReference type="Proteomes" id="UP000315252"/>
    </source>
</evidence>
<evidence type="ECO:0000256" key="4">
    <source>
        <dbReference type="ARBA" id="ARBA00022475"/>
    </source>
</evidence>